<dbReference type="Pfam" id="PF03167">
    <property type="entry name" value="UDG"/>
    <property type="match status" value="1"/>
</dbReference>
<dbReference type="EMBL" id="CP000851">
    <property type="protein sequence ID" value="ABV88022.1"/>
    <property type="molecule type" value="Genomic_DNA"/>
</dbReference>
<proteinExistence type="predicted"/>
<dbReference type="Gene3D" id="3.40.470.10">
    <property type="entry name" value="Uracil-DNA glycosylase-like domain"/>
    <property type="match status" value="1"/>
</dbReference>
<dbReference type="STRING" id="398579.Spea_2702"/>
<dbReference type="InterPro" id="IPR036895">
    <property type="entry name" value="Uracil-DNA_glycosylase-like_sf"/>
</dbReference>
<dbReference type="eggNOG" id="COG1573">
    <property type="taxonomic scope" value="Bacteria"/>
</dbReference>
<organism evidence="2 3">
    <name type="scientific">Shewanella pealeana (strain ATCC 700345 / ANG-SQ1)</name>
    <dbReference type="NCBI Taxonomy" id="398579"/>
    <lineage>
        <taxon>Bacteria</taxon>
        <taxon>Pseudomonadati</taxon>
        <taxon>Pseudomonadota</taxon>
        <taxon>Gammaproteobacteria</taxon>
        <taxon>Alteromonadales</taxon>
        <taxon>Shewanellaceae</taxon>
        <taxon>Shewanella</taxon>
    </lineage>
</organism>
<dbReference type="KEGG" id="spl:Spea_2702"/>
<evidence type="ECO:0000259" key="1">
    <source>
        <dbReference type="SMART" id="SM00986"/>
    </source>
</evidence>
<name>A8H635_SHEPA</name>
<evidence type="ECO:0000313" key="3">
    <source>
        <dbReference type="Proteomes" id="UP000002608"/>
    </source>
</evidence>
<gene>
    <name evidence="2" type="ordered locus">Spea_2702</name>
</gene>
<dbReference type="CDD" id="cd10033">
    <property type="entry name" value="UDG_like"/>
    <property type="match status" value="1"/>
</dbReference>
<dbReference type="OrthoDB" id="9789139at2"/>
<dbReference type="PANTHER" id="PTHR42160">
    <property type="entry name" value="URACIL-DNA GLYCOSYLASE SUPERFAMILY PROTEIN"/>
    <property type="match status" value="1"/>
</dbReference>
<accession>A8H635</accession>
<dbReference type="InterPro" id="IPR005122">
    <property type="entry name" value="Uracil-DNA_glycosylase-like"/>
</dbReference>
<dbReference type="InterPro" id="IPR047124">
    <property type="entry name" value="HI_0220.2"/>
</dbReference>
<dbReference type="Proteomes" id="UP000002608">
    <property type="component" value="Chromosome"/>
</dbReference>
<evidence type="ECO:0000313" key="2">
    <source>
        <dbReference type="EMBL" id="ABV88022.1"/>
    </source>
</evidence>
<dbReference type="SMART" id="SM00987">
    <property type="entry name" value="UreE_C"/>
    <property type="match status" value="1"/>
</dbReference>
<dbReference type="SUPFAM" id="SSF52141">
    <property type="entry name" value="Uracil-DNA glycosylase-like"/>
    <property type="match status" value="1"/>
</dbReference>
<dbReference type="RefSeq" id="WP_012155928.1">
    <property type="nucleotide sequence ID" value="NC_009901.1"/>
</dbReference>
<reference evidence="2 3" key="1">
    <citation type="submission" date="2007-10" db="EMBL/GenBank/DDBJ databases">
        <title>Complete sequence of Shewanella pealeana ATCC 700345.</title>
        <authorList>
            <consortium name="US DOE Joint Genome Institute"/>
            <person name="Copeland A."/>
            <person name="Lucas S."/>
            <person name="Lapidus A."/>
            <person name="Barry K."/>
            <person name="Glavina del Rio T."/>
            <person name="Dalin E."/>
            <person name="Tice H."/>
            <person name="Pitluck S."/>
            <person name="Chertkov O."/>
            <person name="Brettin T."/>
            <person name="Bruce D."/>
            <person name="Detter J.C."/>
            <person name="Han C."/>
            <person name="Schmutz J."/>
            <person name="Larimer F."/>
            <person name="Land M."/>
            <person name="Hauser L."/>
            <person name="Kyrpides N."/>
            <person name="Kim E."/>
            <person name="Zhao J.-S.Z."/>
            <person name="Manno D."/>
            <person name="Hawari J."/>
            <person name="Richardson P."/>
        </authorList>
    </citation>
    <scope>NUCLEOTIDE SEQUENCE [LARGE SCALE GENOMIC DNA]</scope>
    <source>
        <strain evidence="3">ATCC 700345 / ANG-SQ1</strain>
    </source>
</reference>
<protein>
    <recommendedName>
        <fullName evidence="1">Uracil-DNA glycosylase-like domain-containing protein</fullName>
    </recommendedName>
</protein>
<dbReference type="SMART" id="SM00986">
    <property type="entry name" value="UDG"/>
    <property type="match status" value="1"/>
</dbReference>
<dbReference type="AlphaFoldDB" id="A8H635"/>
<dbReference type="PANTHER" id="PTHR42160:SF1">
    <property type="entry name" value="URACIL-DNA GLYCOSYLASE SUPERFAMILY PROTEIN"/>
    <property type="match status" value="1"/>
</dbReference>
<dbReference type="HOGENOM" id="CLU_075800_0_0_6"/>
<keyword evidence="3" id="KW-1185">Reference proteome</keyword>
<feature type="domain" description="Uracil-DNA glycosylase-like" evidence="1">
    <location>
        <begin position="31"/>
        <end position="191"/>
    </location>
</feature>
<sequence length="200" mass="22604">MPSEIKLVQLQAEIAQCQICSEFLPLGAKPIVQLGAGAKILIAGQAPGQKTHHKGRPFDDASGERLRAWLGVSREQFYDPELFAILPMGFCYPGSYSASDKQSGDKPPRPECAKQWRKQVLKQLPNVELTLLVGKYAIEWHLKQKISVTDSVANWQAMWPQTLVMPHPSPRNNIWLKRNPEFEQKIIPQLQQRITKLTQG</sequence>